<dbReference type="Gene3D" id="3.40.50.300">
    <property type="entry name" value="P-loop containing nucleotide triphosphate hydrolases"/>
    <property type="match status" value="1"/>
</dbReference>
<reference evidence="2 3" key="1">
    <citation type="submission" date="2018-09" db="EMBL/GenBank/DDBJ databases">
        <title>YIM PH 21725 draft genome.</title>
        <authorList>
            <person name="Miao C."/>
        </authorList>
    </citation>
    <scope>NUCLEOTIDE SEQUENCE [LARGE SCALE GENOMIC DNA]</scope>
    <source>
        <strain evidence="3">YIM PH21725</strain>
    </source>
</reference>
<dbReference type="Proteomes" id="UP000285112">
    <property type="component" value="Unassembled WGS sequence"/>
</dbReference>
<dbReference type="OrthoDB" id="3798616at2"/>
<name>A0A419I9Y9_9PSEU</name>
<evidence type="ECO:0000256" key="1">
    <source>
        <dbReference type="SAM" id="Coils"/>
    </source>
</evidence>
<keyword evidence="1" id="KW-0175">Coiled coil</keyword>
<comment type="caution">
    <text evidence="2">The sequence shown here is derived from an EMBL/GenBank/DDBJ whole genome shotgun (WGS) entry which is preliminary data.</text>
</comment>
<feature type="coiled-coil region" evidence="1">
    <location>
        <begin position="283"/>
        <end position="332"/>
    </location>
</feature>
<evidence type="ECO:0000313" key="3">
    <source>
        <dbReference type="Proteomes" id="UP000285112"/>
    </source>
</evidence>
<accession>A0A419I9Y9</accession>
<dbReference type="SUPFAM" id="SSF52540">
    <property type="entry name" value="P-loop containing nucleoside triphosphate hydrolases"/>
    <property type="match status" value="1"/>
</dbReference>
<dbReference type="InterPro" id="IPR027417">
    <property type="entry name" value="P-loop_NTPase"/>
</dbReference>
<protein>
    <submittedName>
        <fullName evidence="2">Isoniazid inducible protein IniA</fullName>
    </submittedName>
</protein>
<dbReference type="PANTHER" id="PTHR43681:SF1">
    <property type="entry name" value="SARCALUMENIN"/>
    <property type="match status" value="1"/>
</dbReference>
<dbReference type="EMBL" id="QZFV01000054">
    <property type="protein sequence ID" value="RJQ89635.1"/>
    <property type="molecule type" value="Genomic_DNA"/>
</dbReference>
<gene>
    <name evidence="2" type="ORF">D5S19_04075</name>
</gene>
<sequence>MPGGDFFVVTAPAWLEVLDEALDACRTHGRADLVQRLRRRRDRASGGTRIAVLGFAKQGKGNLVNAVLNAPVCAVGDAATPAVPVEVGYAAEPGATLVGRADERIPVPVERLTGEVGARPAGSLRRVEVGVPRDLLSAGLVLVDTPAVGDPRSPRTAAALDVLAEADAVVLVSDATTVLGAAELALAHHVRTWCPHVVVALTKIDVCPGWRAVAERNRAALSESGIDAAVLPVSSTVRFAAAKAGDQELNTRSGFPDLLGWIAGQVSRPPESRSALVAAVSVRAAAAELVEALRLRAEEAGQEAGVDQATLLNRAQRRADELRRRNGRWQNLLSDEIADLQSDAEYDLRERTRRIVETIDETFDRGDPVKVWDEFGPWLDRALAEAVETTYTFTAERAEWIAQAVAATFGVQYDLDRVTPPESGADRIAEVRQPRIERFKIGQKAFTGLRGSYGGVLMFGLVTGLAGLPLINPISLGAGVAFAAKTISDEGGMRRQRRQAVAKMTAQRHVDDVFLRFSKECRDAIRHVQRKLRDHFTALAEDLADELARERETIIAGSAERERRTARLRREIDRLAGLHQRAGELGLRAGRAPKELPA</sequence>
<organism evidence="2 3">
    <name type="scientific">Amycolatopsis panacis</name>
    <dbReference type="NCBI Taxonomy" id="2340917"/>
    <lineage>
        <taxon>Bacteria</taxon>
        <taxon>Bacillati</taxon>
        <taxon>Actinomycetota</taxon>
        <taxon>Actinomycetes</taxon>
        <taxon>Pseudonocardiales</taxon>
        <taxon>Pseudonocardiaceae</taxon>
        <taxon>Amycolatopsis</taxon>
    </lineage>
</organism>
<dbReference type="AlphaFoldDB" id="A0A419I9Y9"/>
<evidence type="ECO:0000313" key="2">
    <source>
        <dbReference type="EMBL" id="RJQ89635.1"/>
    </source>
</evidence>
<dbReference type="PANTHER" id="PTHR43681">
    <property type="entry name" value="TRANSMEMBRANE GTPASE FZO"/>
    <property type="match status" value="1"/>
</dbReference>
<dbReference type="InterPro" id="IPR051943">
    <property type="entry name" value="TRAFAC_Dynamin-like_GTPase"/>
</dbReference>
<keyword evidence="3" id="KW-1185">Reference proteome</keyword>
<proteinExistence type="predicted"/>